<keyword evidence="2" id="KW-1133">Transmembrane helix</keyword>
<organism evidence="3 4">
    <name type="scientific">Hyalangium rubrum</name>
    <dbReference type="NCBI Taxonomy" id="3103134"/>
    <lineage>
        <taxon>Bacteria</taxon>
        <taxon>Pseudomonadati</taxon>
        <taxon>Myxococcota</taxon>
        <taxon>Myxococcia</taxon>
        <taxon>Myxococcales</taxon>
        <taxon>Cystobacterineae</taxon>
        <taxon>Archangiaceae</taxon>
        <taxon>Hyalangium</taxon>
    </lineage>
</organism>
<keyword evidence="2" id="KW-0472">Membrane</keyword>
<feature type="compositionally biased region" description="Low complexity" evidence="1">
    <location>
        <begin position="78"/>
        <end position="89"/>
    </location>
</feature>
<accession>A0ABU5H2I4</accession>
<feature type="region of interest" description="Disordered" evidence="1">
    <location>
        <begin position="69"/>
        <end position="110"/>
    </location>
</feature>
<evidence type="ECO:0000256" key="2">
    <source>
        <dbReference type="SAM" id="Phobius"/>
    </source>
</evidence>
<name>A0ABU5H2I4_9BACT</name>
<feature type="transmembrane region" description="Helical" evidence="2">
    <location>
        <begin position="44"/>
        <end position="62"/>
    </location>
</feature>
<proteinExistence type="predicted"/>
<reference evidence="3 4" key="1">
    <citation type="submission" date="2023-12" db="EMBL/GenBank/DDBJ databases">
        <title>the genome sequence of Hyalangium sp. s54d21.</title>
        <authorList>
            <person name="Zhang X."/>
        </authorList>
    </citation>
    <scope>NUCLEOTIDE SEQUENCE [LARGE SCALE GENOMIC DNA]</scope>
    <source>
        <strain evidence="4">s54d21</strain>
    </source>
</reference>
<gene>
    <name evidence="3" type="ORF">SYV04_14760</name>
</gene>
<evidence type="ECO:0000313" key="4">
    <source>
        <dbReference type="Proteomes" id="UP001291309"/>
    </source>
</evidence>
<feature type="transmembrane region" description="Helical" evidence="2">
    <location>
        <begin position="16"/>
        <end position="38"/>
    </location>
</feature>
<keyword evidence="2" id="KW-0812">Transmembrane</keyword>
<dbReference type="RefSeq" id="WP_321546387.1">
    <property type="nucleotide sequence ID" value="NZ_JAXIVS010000004.1"/>
</dbReference>
<evidence type="ECO:0000256" key="1">
    <source>
        <dbReference type="SAM" id="MobiDB-lite"/>
    </source>
</evidence>
<keyword evidence="4" id="KW-1185">Reference proteome</keyword>
<dbReference type="Proteomes" id="UP001291309">
    <property type="component" value="Unassembled WGS sequence"/>
</dbReference>
<comment type="caution">
    <text evidence="3">The sequence shown here is derived from an EMBL/GenBank/DDBJ whole genome shotgun (WGS) entry which is preliminary data.</text>
</comment>
<sequence length="123" mass="13104">MKSRQASGPGKRWEEALLGGVAGLGARVLVLGAARLLGVKSGPVALGGMAGLLGALVGGGIARRHFRQDSPQREETAVPEPMAAAVPAVESEEEPEDERWEPRRGPNGRERLWHLREDVAHMA</sequence>
<protein>
    <submittedName>
        <fullName evidence="3">Uncharacterized protein</fullName>
    </submittedName>
</protein>
<feature type="compositionally biased region" description="Basic and acidic residues" evidence="1">
    <location>
        <begin position="100"/>
        <end position="110"/>
    </location>
</feature>
<evidence type="ECO:0000313" key="3">
    <source>
        <dbReference type="EMBL" id="MDY7227672.1"/>
    </source>
</evidence>
<feature type="compositionally biased region" description="Acidic residues" evidence="1">
    <location>
        <begin position="90"/>
        <end position="99"/>
    </location>
</feature>
<dbReference type="EMBL" id="JAXIVS010000004">
    <property type="protein sequence ID" value="MDY7227672.1"/>
    <property type="molecule type" value="Genomic_DNA"/>
</dbReference>